<keyword evidence="4" id="KW-1185">Reference proteome</keyword>
<dbReference type="AlphaFoldDB" id="X6LH44"/>
<name>X6LH44_RETFI</name>
<dbReference type="EMBL" id="ASPP01039767">
    <property type="protein sequence ID" value="ETO00889.1"/>
    <property type="molecule type" value="Genomic_DNA"/>
</dbReference>
<proteinExistence type="predicted"/>
<feature type="compositionally biased region" description="Polar residues" evidence="1">
    <location>
        <begin position="143"/>
        <end position="184"/>
    </location>
</feature>
<feature type="region of interest" description="Disordered" evidence="1">
    <location>
        <begin position="127"/>
        <end position="184"/>
    </location>
</feature>
<gene>
    <name evidence="3" type="ORF">RFI_36551</name>
</gene>
<evidence type="ECO:0000256" key="2">
    <source>
        <dbReference type="SAM" id="Phobius"/>
    </source>
</evidence>
<reference evidence="3 4" key="1">
    <citation type="journal article" date="2013" name="Curr. Biol.">
        <title>The Genome of the Foraminiferan Reticulomyxa filosa.</title>
        <authorList>
            <person name="Glockner G."/>
            <person name="Hulsmann N."/>
            <person name="Schleicher M."/>
            <person name="Noegel A.A."/>
            <person name="Eichinger L."/>
            <person name="Gallinger C."/>
            <person name="Pawlowski J."/>
            <person name="Sierra R."/>
            <person name="Euteneuer U."/>
            <person name="Pillet L."/>
            <person name="Moustafa A."/>
            <person name="Platzer M."/>
            <person name="Groth M."/>
            <person name="Szafranski K."/>
            <person name="Schliwa M."/>
        </authorList>
    </citation>
    <scope>NUCLEOTIDE SEQUENCE [LARGE SCALE GENOMIC DNA]</scope>
</reference>
<comment type="caution">
    <text evidence="3">The sequence shown here is derived from an EMBL/GenBank/DDBJ whole genome shotgun (WGS) entry which is preliminary data.</text>
</comment>
<evidence type="ECO:0000313" key="4">
    <source>
        <dbReference type="Proteomes" id="UP000023152"/>
    </source>
</evidence>
<dbReference type="Proteomes" id="UP000023152">
    <property type="component" value="Unassembled WGS sequence"/>
</dbReference>
<evidence type="ECO:0000256" key="1">
    <source>
        <dbReference type="SAM" id="MobiDB-lite"/>
    </source>
</evidence>
<keyword evidence="2" id="KW-0812">Transmembrane</keyword>
<feature type="transmembrane region" description="Helical" evidence="2">
    <location>
        <begin position="29"/>
        <end position="51"/>
    </location>
</feature>
<evidence type="ECO:0000313" key="3">
    <source>
        <dbReference type="EMBL" id="ETO00889.1"/>
    </source>
</evidence>
<organism evidence="3 4">
    <name type="scientific">Reticulomyxa filosa</name>
    <dbReference type="NCBI Taxonomy" id="46433"/>
    <lineage>
        <taxon>Eukaryota</taxon>
        <taxon>Sar</taxon>
        <taxon>Rhizaria</taxon>
        <taxon>Retaria</taxon>
        <taxon>Foraminifera</taxon>
        <taxon>Monothalamids</taxon>
        <taxon>Reticulomyxidae</taxon>
        <taxon>Reticulomyxa</taxon>
    </lineage>
</organism>
<keyword evidence="2" id="KW-1133">Transmembrane helix</keyword>
<sequence>MGLKVGKCHVKVDKCDAKNADACELCFSASFFILLIHLDTIVFALINIFAFDVNDFVRWGTETLPHPNIYKYKQHINYDNIHDLFNYRNALGPHLLYGEGPLEDPNNLKPPLNEASPVVASQLQPLDENTPSKAKNENKNNNTEVGLQNKPWTSEPVTSSQEKTLKIQQASPNAASLKSRGNTTSIDHNLETEMTEKQKNIAALIAFPEEIEP</sequence>
<keyword evidence="2" id="KW-0472">Membrane</keyword>
<accession>X6LH44</accession>
<protein>
    <submittedName>
        <fullName evidence="3">Uncharacterized protein</fullName>
    </submittedName>
</protein>